<evidence type="ECO:0000313" key="3">
    <source>
        <dbReference type="EMBL" id="GAQ85035.1"/>
    </source>
</evidence>
<dbReference type="InterPro" id="IPR005069">
    <property type="entry name" value="Nucl-diP-sugar_transferase"/>
</dbReference>
<dbReference type="Pfam" id="PF25102">
    <property type="entry name" value="DUF7810"/>
    <property type="match status" value="2"/>
</dbReference>
<dbReference type="PANTHER" id="PTHR35736:SF1">
    <property type="entry name" value="EXPRESSED PROTEIN"/>
    <property type="match status" value="1"/>
</dbReference>
<dbReference type="PANTHER" id="PTHR35736">
    <property type="entry name" value="EXPRESSED PROTEIN"/>
    <property type="match status" value="1"/>
</dbReference>
<reference evidence="3 4" key="1">
    <citation type="journal article" date="2014" name="Nat. Commun.">
        <title>Klebsormidium flaccidum genome reveals primary factors for plant terrestrial adaptation.</title>
        <authorList>
            <person name="Hori K."/>
            <person name="Maruyama F."/>
            <person name="Fujisawa T."/>
            <person name="Togashi T."/>
            <person name="Yamamoto N."/>
            <person name="Seo M."/>
            <person name="Sato S."/>
            <person name="Yamada T."/>
            <person name="Mori H."/>
            <person name="Tajima N."/>
            <person name="Moriyama T."/>
            <person name="Ikeuchi M."/>
            <person name="Watanabe M."/>
            <person name="Wada H."/>
            <person name="Kobayashi K."/>
            <person name="Saito M."/>
            <person name="Masuda T."/>
            <person name="Sasaki-Sekimoto Y."/>
            <person name="Mashiguchi K."/>
            <person name="Awai K."/>
            <person name="Shimojima M."/>
            <person name="Masuda S."/>
            <person name="Iwai M."/>
            <person name="Nobusawa T."/>
            <person name="Narise T."/>
            <person name="Kondo S."/>
            <person name="Saito H."/>
            <person name="Sato R."/>
            <person name="Murakawa M."/>
            <person name="Ihara Y."/>
            <person name="Oshima-Yamada Y."/>
            <person name="Ohtaka K."/>
            <person name="Satoh M."/>
            <person name="Sonobe K."/>
            <person name="Ishii M."/>
            <person name="Ohtani R."/>
            <person name="Kanamori-Sato M."/>
            <person name="Honoki R."/>
            <person name="Miyazaki D."/>
            <person name="Mochizuki H."/>
            <person name="Umetsu J."/>
            <person name="Higashi K."/>
            <person name="Shibata D."/>
            <person name="Kamiya Y."/>
            <person name="Sato N."/>
            <person name="Nakamura Y."/>
            <person name="Tabata S."/>
            <person name="Ida S."/>
            <person name="Kurokawa K."/>
            <person name="Ohta H."/>
        </authorList>
    </citation>
    <scope>NUCLEOTIDE SEQUENCE [LARGE SCALE GENOMIC DNA]</scope>
    <source>
        <strain evidence="3 4">NIES-2285</strain>
    </source>
</reference>
<dbReference type="Proteomes" id="UP000054558">
    <property type="component" value="Unassembled WGS sequence"/>
</dbReference>
<accession>A0A1Y1I282</accession>
<dbReference type="OrthoDB" id="1930927at2759"/>
<dbReference type="AlphaFoldDB" id="A0A1Y1I282"/>
<evidence type="ECO:0000256" key="1">
    <source>
        <dbReference type="SAM" id="MobiDB-lite"/>
    </source>
</evidence>
<name>A0A1Y1I282_KLENI</name>
<gene>
    <name evidence="3" type="ORF">KFL_002180100</name>
</gene>
<feature type="region of interest" description="Disordered" evidence="1">
    <location>
        <begin position="709"/>
        <end position="735"/>
    </location>
</feature>
<protein>
    <recommendedName>
        <fullName evidence="2">Nucleotide-diphospho-sugar transferase domain-containing protein</fullName>
    </recommendedName>
</protein>
<proteinExistence type="predicted"/>
<feature type="domain" description="Nucleotide-diphospho-sugar transferase" evidence="2">
    <location>
        <begin position="779"/>
        <end position="1000"/>
    </location>
</feature>
<dbReference type="EMBL" id="DF237167">
    <property type="protein sequence ID" value="GAQ85035.1"/>
    <property type="molecule type" value="Genomic_DNA"/>
</dbReference>
<keyword evidence="4" id="KW-1185">Reference proteome</keyword>
<dbReference type="STRING" id="105231.A0A1Y1I282"/>
<dbReference type="InterPro" id="IPR056712">
    <property type="entry name" value="DUF7810"/>
</dbReference>
<evidence type="ECO:0000259" key="2">
    <source>
        <dbReference type="Pfam" id="PF03407"/>
    </source>
</evidence>
<evidence type="ECO:0000313" key="4">
    <source>
        <dbReference type="Proteomes" id="UP000054558"/>
    </source>
</evidence>
<organism evidence="3 4">
    <name type="scientific">Klebsormidium nitens</name>
    <name type="common">Green alga</name>
    <name type="synonym">Ulothrix nitens</name>
    <dbReference type="NCBI Taxonomy" id="105231"/>
    <lineage>
        <taxon>Eukaryota</taxon>
        <taxon>Viridiplantae</taxon>
        <taxon>Streptophyta</taxon>
        <taxon>Klebsormidiophyceae</taxon>
        <taxon>Klebsormidiales</taxon>
        <taxon>Klebsormidiaceae</taxon>
        <taxon>Klebsormidium</taxon>
    </lineage>
</organism>
<dbReference type="Pfam" id="PF03407">
    <property type="entry name" value="Nucleotid_trans"/>
    <property type="match status" value="1"/>
</dbReference>
<sequence length="1013" mass="110812">MMDVDDTRLLEAVVSAGGRSASCKGGPKRAFPRNLGKAGAWATGWVCSPRHHFPMGVAFLLVLCVCLALHPGRLVHVSTAGQRCTADPGSVKQPSFNGRRLQAFHSGEKVAEFEGCPGDLFNKGLPEDQWASLNDAMVRRKEARLAAIAGNSSAPNTLHTCATAEEMGASMTADVRCPSLGVRSRIETFLDLHAADKIAKLEPREFCQHKFVFGHSNHLKNGLGNGFYEGGIGPLILGMILNRTVIWGEERSSQPDYKGELETADGTYGGRSAEAFIEFNARLFSMDRLKQLWATNGCASKFGRPLVVRQLRNMAGDVHAHTAQVSFMCDDLTKWDVPLIQVTDLGDMGNLALITRSRHPHIRRKAAELFGEPMLPHTRPNLLGEALRALISPRPVIARAVSRVLKDGAPVVSVHMRMMQLDCPDTVAQATVCTRNALQQAGQTDGTTTLPTVLLVTDTPSAGLKFARSLQGIAKVIRFNATLYKIHHPEEERLPIQEDHLASDWGKDPRWAAVVDFFLAAETSHAFISVSPTRVATTFGHLAAAFAASKSYGLGEPTPVNATFVTTGHDERGGLLGHVGTTAGRGASPAGAFKFYCSFSAKHLKNGVPYLDSAGSWSSFTGPLSCKDQPGQCALTSLLPYNFFEHEWASPHAQHRRNSFLEKGIPLTPAGDLPRAAVEEFCNGLAEPQRRWNDVEHVLQDDSVTESHFLTEAPEPSASEPSKEAPGADTDHAERERKKLRELATSVAVNSTVIICTVNKGYYDFYSNWVGSLERLGLASRVIAFTIDQPTFDFVEAHWPGHAILLQSEAQSDKFSDDFAAFGSQSFNDLTVLRAYHMRDLLGMGFSVIYSDIDTVWLRDPHQILTSAYDVSVTDDGSSTEGDMEGSRQLGKDTVGLNVCTCFMHVKPTQVGITFVDTWIEAIHNQTENGRVHGNDQVSLNKVTNSPEILAGRGVAVQLLPRVRFPSGAYGMKEEWFSKNKGKMFWVHANYLAGSEEKRKGLERLDMWHPSTA</sequence>